<reference evidence="4 5" key="1">
    <citation type="journal article" date="2016" name="Genome Biol. Evol.">
        <title>Divergent and convergent evolution of fungal pathogenicity.</title>
        <authorList>
            <person name="Shang Y."/>
            <person name="Xiao G."/>
            <person name="Zheng P."/>
            <person name="Cen K."/>
            <person name="Zhan S."/>
            <person name="Wang C."/>
        </authorList>
    </citation>
    <scope>NUCLEOTIDE SEQUENCE [LARGE SCALE GENOMIC DNA]</scope>
    <source>
        <strain evidence="4 5">RCEF 2490</strain>
    </source>
</reference>
<evidence type="ECO:0000313" key="5">
    <source>
        <dbReference type="Proteomes" id="UP000078544"/>
    </source>
</evidence>
<dbReference type="Gene3D" id="3.30.560.10">
    <property type="entry name" value="Glucose Oxidase, domain 3"/>
    <property type="match status" value="1"/>
</dbReference>
<dbReference type="OrthoDB" id="269227at2759"/>
<dbReference type="AlphaFoldDB" id="A0A167XDQ8"/>
<comment type="caution">
    <text evidence="4">The sequence shown here is derived from an EMBL/GenBank/DDBJ whole genome shotgun (WGS) entry which is preliminary data.</text>
</comment>
<organism evidence="4 5">
    <name type="scientific">Moelleriella libera RCEF 2490</name>
    <dbReference type="NCBI Taxonomy" id="1081109"/>
    <lineage>
        <taxon>Eukaryota</taxon>
        <taxon>Fungi</taxon>
        <taxon>Dikarya</taxon>
        <taxon>Ascomycota</taxon>
        <taxon>Pezizomycotina</taxon>
        <taxon>Sordariomycetes</taxon>
        <taxon>Hypocreomycetidae</taxon>
        <taxon>Hypocreales</taxon>
        <taxon>Clavicipitaceae</taxon>
        <taxon>Moelleriella</taxon>
    </lineage>
</organism>
<keyword evidence="2" id="KW-0274">FAD</keyword>
<evidence type="ECO:0000259" key="3">
    <source>
        <dbReference type="Pfam" id="PF00732"/>
    </source>
</evidence>
<feature type="domain" description="Glucose-methanol-choline oxidoreductase N-terminal" evidence="3">
    <location>
        <begin position="6"/>
        <end position="321"/>
    </location>
</feature>
<dbReference type="SUPFAM" id="SSF51905">
    <property type="entry name" value="FAD/NAD(P)-binding domain"/>
    <property type="match status" value="1"/>
</dbReference>
<evidence type="ECO:0000256" key="2">
    <source>
        <dbReference type="PIRSR" id="PIRSR000137-2"/>
    </source>
</evidence>
<dbReference type="GO" id="GO:0050660">
    <property type="term" value="F:flavin adenine dinucleotide binding"/>
    <property type="evidence" value="ECO:0007669"/>
    <property type="project" value="InterPro"/>
</dbReference>
<dbReference type="Proteomes" id="UP000078544">
    <property type="component" value="Unassembled WGS sequence"/>
</dbReference>
<proteinExistence type="inferred from homology"/>
<dbReference type="PIRSF" id="PIRSF000137">
    <property type="entry name" value="Alcohol_oxidase"/>
    <property type="match status" value="1"/>
</dbReference>
<gene>
    <name evidence="4" type="ORF">AAL_07462</name>
</gene>
<dbReference type="InterPro" id="IPR012132">
    <property type="entry name" value="GMC_OxRdtase"/>
</dbReference>
<comment type="similarity">
    <text evidence="1">Belongs to the GMC oxidoreductase family.</text>
</comment>
<dbReference type="Gene3D" id="3.50.50.60">
    <property type="entry name" value="FAD/NAD(P)-binding domain"/>
    <property type="match status" value="1"/>
</dbReference>
<evidence type="ECO:0000256" key="1">
    <source>
        <dbReference type="ARBA" id="ARBA00010790"/>
    </source>
</evidence>
<accession>A0A167XDQ8</accession>
<sequence>MASTRYDIIIVGCGNAGSVLAARLSEIPSLHVLVLEAGGDHAANPMLHTPAGGAALWSDASINWGFKTVPQEAYAGRSIDHHRGKGLGGTTLVNLNCITFPDRESIDNFARLGNEGWSFDDMQPYYQKFHTFHEPSAEVAEFLGLDEYTDVSLHGKSGPIHVSYGNYFSDLAKAWCRTFEALGRKAVADPLSGDAVGGLIAPGSVNPARFTRSYAAAGYLTAEVRQRENLHVITKAVVERVLLQKTTGAGDPVIARGVCYRTEDGELHEIHSREVILSGGVFNSPQILELSGIGNPQILQRLQIESLVDLPGVGENLQDHAIVGNSLESAVPTLDSLADKTVMGAALQEYQEKASGPFTNGNFCSAFVPCMDKVLSSSSQNEELKAVLDIHAKSENPAIQKQDDMVRSIVEDPGKSSIQYLGAPLQLRVEQSSWPVPPEARLANYFTIFASLSHSFSRGNSHAASKNIIDPPRIDPKYFSNPADHEILARHLHYLPTIYKTQPLAGLVKPGGKTIPTDLNLDSIEYARKMV</sequence>
<dbReference type="SUPFAM" id="SSF54373">
    <property type="entry name" value="FAD-linked reductases, C-terminal domain"/>
    <property type="match status" value="1"/>
</dbReference>
<protein>
    <submittedName>
        <fullName evidence="4">Glucose-methanol-choline oxidoreductase</fullName>
    </submittedName>
</protein>
<dbReference type="GO" id="GO:0016614">
    <property type="term" value="F:oxidoreductase activity, acting on CH-OH group of donors"/>
    <property type="evidence" value="ECO:0007669"/>
    <property type="project" value="InterPro"/>
</dbReference>
<keyword evidence="5" id="KW-1185">Reference proteome</keyword>
<evidence type="ECO:0000313" key="4">
    <source>
        <dbReference type="EMBL" id="KZZ89954.1"/>
    </source>
</evidence>
<keyword evidence="2" id="KW-0285">Flavoprotein</keyword>
<dbReference type="PANTHER" id="PTHR11552:SF210">
    <property type="entry name" value="GLUCOSE-METHANOL-CHOLINE OXIDOREDUCTASE N-TERMINAL DOMAIN-CONTAINING PROTEIN-RELATED"/>
    <property type="match status" value="1"/>
</dbReference>
<feature type="binding site" evidence="2">
    <location>
        <position position="238"/>
    </location>
    <ligand>
        <name>FAD</name>
        <dbReference type="ChEBI" id="CHEBI:57692"/>
    </ligand>
</feature>
<dbReference type="InterPro" id="IPR000172">
    <property type="entry name" value="GMC_OxRdtase_N"/>
</dbReference>
<dbReference type="InterPro" id="IPR036188">
    <property type="entry name" value="FAD/NAD-bd_sf"/>
</dbReference>
<comment type="cofactor">
    <cofactor evidence="2">
        <name>FAD</name>
        <dbReference type="ChEBI" id="CHEBI:57692"/>
    </cofactor>
</comment>
<dbReference type="Pfam" id="PF00732">
    <property type="entry name" value="GMC_oxred_N"/>
    <property type="match status" value="1"/>
</dbReference>
<dbReference type="PANTHER" id="PTHR11552">
    <property type="entry name" value="GLUCOSE-METHANOL-CHOLINE GMC OXIDOREDUCTASE"/>
    <property type="match status" value="1"/>
</dbReference>
<name>A0A167XDQ8_9HYPO</name>
<feature type="binding site" evidence="2">
    <location>
        <position position="90"/>
    </location>
    <ligand>
        <name>FAD</name>
        <dbReference type="ChEBI" id="CHEBI:57692"/>
    </ligand>
</feature>
<dbReference type="EMBL" id="AZGY01000023">
    <property type="protein sequence ID" value="KZZ89954.1"/>
    <property type="molecule type" value="Genomic_DNA"/>
</dbReference>
<dbReference type="STRING" id="1081109.A0A167XDQ8"/>